<dbReference type="AlphaFoldDB" id="A0AAN8PGW0"/>
<evidence type="ECO:0000313" key="2">
    <source>
        <dbReference type="Proteomes" id="UP001372834"/>
    </source>
</evidence>
<evidence type="ECO:0000313" key="1">
    <source>
        <dbReference type="EMBL" id="KAK6630652.1"/>
    </source>
</evidence>
<name>A0AAN8PGW0_POLSC</name>
<dbReference type="EMBL" id="JAWJWE010000010">
    <property type="protein sequence ID" value="KAK6630652.1"/>
    <property type="molecule type" value="Genomic_DNA"/>
</dbReference>
<gene>
    <name evidence="1" type="ORF">RUM43_014637</name>
</gene>
<protein>
    <submittedName>
        <fullName evidence="1">Uncharacterized protein</fullName>
    </submittedName>
</protein>
<comment type="caution">
    <text evidence="1">The sequence shown here is derived from an EMBL/GenBank/DDBJ whole genome shotgun (WGS) entry which is preliminary data.</text>
</comment>
<organism evidence="1 2">
    <name type="scientific">Polyplax serrata</name>
    <name type="common">Common mouse louse</name>
    <dbReference type="NCBI Taxonomy" id="468196"/>
    <lineage>
        <taxon>Eukaryota</taxon>
        <taxon>Metazoa</taxon>
        <taxon>Ecdysozoa</taxon>
        <taxon>Arthropoda</taxon>
        <taxon>Hexapoda</taxon>
        <taxon>Insecta</taxon>
        <taxon>Pterygota</taxon>
        <taxon>Neoptera</taxon>
        <taxon>Paraneoptera</taxon>
        <taxon>Psocodea</taxon>
        <taxon>Troctomorpha</taxon>
        <taxon>Phthiraptera</taxon>
        <taxon>Anoplura</taxon>
        <taxon>Polyplacidae</taxon>
        <taxon>Polyplax</taxon>
    </lineage>
</organism>
<reference evidence="1 2" key="1">
    <citation type="submission" date="2023-10" db="EMBL/GenBank/DDBJ databases">
        <title>Genomes of two closely related lineages of the louse Polyplax serrata with different host specificities.</title>
        <authorList>
            <person name="Martinu J."/>
            <person name="Tarabai H."/>
            <person name="Stefka J."/>
            <person name="Hypsa V."/>
        </authorList>
    </citation>
    <scope>NUCLEOTIDE SEQUENCE [LARGE SCALE GENOMIC DNA]</scope>
    <source>
        <strain evidence="1">HR10_N</strain>
    </source>
</reference>
<feature type="non-terminal residue" evidence="1">
    <location>
        <position position="1"/>
    </location>
</feature>
<sequence length="59" mass="7233">SSELIRTIVNYRHGNVPTNYSINYWLACHWFNMQKQRSKRDVKYKSHEGFTQNKMRKKN</sequence>
<dbReference type="Proteomes" id="UP001372834">
    <property type="component" value="Unassembled WGS sequence"/>
</dbReference>
<proteinExistence type="predicted"/>
<accession>A0AAN8PGW0</accession>